<dbReference type="AlphaFoldDB" id="A0AAN6JTZ3"/>
<proteinExistence type="predicted"/>
<feature type="compositionally biased region" description="Low complexity" evidence="1">
    <location>
        <begin position="725"/>
        <end position="735"/>
    </location>
</feature>
<evidence type="ECO:0000313" key="3">
    <source>
        <dbReference type="Proteomes" id="UP001176517"/>
    </source>
</evidence>
<accession>A0AAN6JTZ3</accession>
<reference evidence="2" key="1">
    <citation type="journal article" date="2023" name="PhytoFront">
        <title>Draft Genome Resources of Seven Strains of Tilletia horrida, Causal Agent of Kernel Smut of Rice.</title>
        <authorList>
            <person name="Khanal S."/>
            <person name="Antony Babu S."/>
            <person name="Zhou X.G."/>
        </authorList>
    </citation>
    <scope>NUCLEOTIDE SEQUENCE</scope>
    <source>
        <strain evidence="2">TX6</strain>
    </source>
</reference>
<feature type="compositionally biased region" description="Low complexity" evidence="1">
    <location>
        <begin position="74"/>
        <end position="97"/>
    </location>
</feature>
<feature type="region of interest" description="Disordered" evidence="1">
    <location>
        <begin position="1"/>
        <end position="158"/>
    </location>
</feature>
<feature type="compositionally biased region" description="Gly residues" evidence="1">
    <location>
        <begin position="789"/>
        <end position="799"/>
    </location>
</feature>
<feature type="compositionally biased region" description="Polar residues" evidence="1">
    <location>
        <begin position="374"/>
        <end position="383"/>
    </location>
</feature>
<keyword evidence="3" id="KW-1185">Reference proteome</keyword>
<feature type="region of interest" description="Disordered" evidence="1">
    <location>
        <begin position="363"/>
        <end position="387"/>
    </location>
</feature>
<comment type="caution">
    <text evidence="2">The sequence shown here is derived from an EMBL/GenBank/DDBJ whole genome shotgun (WGS) entry which is preliminary data.</text>
</comment>
<feature type="compositionally biased region" description="Polar residues" evidence="1">
    <location>
        <begin position="806"/>
        <end position="839"/>
    </location>
</feature>
<feature type="compositionally biased region" description="Low complexity" evidence="1">
    <location>
        <begin position="171"/>
        <end position="191"/>
    </location>
</feature>
<dbReference type="Proteomes" id="UP001176517">
    <property type="component" value="Unassembled WGS sequence"/>
</dbReference>
<feature type="compositionally biased region" description="Gly residues" evidence="1">
    <location>
        <begin position="636"/>
        <end position="647"/>
    </location>
</feature>
<feature type="compositionally biased region" description="Low complexity" evidence="1">
    <location>
        <begin position="701"/>
        <end position="714"/>
    </location>
</feature>
<feature type="region of interest" description="Disordered" evidence="1">
    <location>
        <begin position="784"/>
        <end position="839"/>
    </location>
</feature>
<dbReference type="EMBL" id="JAPDMZ010000081">
    <property type="protein sequence ID" value="KAK0551153.1"/>
    <property type="molecule type" value="Genomic_DNA"/>
</dbReference>
<feature type="region of interest" description="Disordered" evidence="1">
    <location>
        <begin position="281"/>
        <end position="351"/>
    </location>
</feature>
<feature type="region of interest" description="Disordered" evidence="1">
    <location>
        <begin position="171"/>
        <end position="226"/>
    </location>
</feature>
<feature type="compositionally biased region" description="Polar residues" evidence="1">
    <location>
        <begin position="8"/>
        <end position="17"/>
    </location>
</feature>
<feature type="region of interest" description="Disordered" evidence="1">
    <location>
        <begin position="610"/>
        <end position="744"/>
    </location>
</feature>
<evidence type="ECO:0000256" key="1">
    <source>
        <dbReference type="SAM" id="MobiDB-lite"/>
    </source>
</evidence>
<feature type="compositionally biased region" description="Low complexity" evidence="1">
    <location>
        <begin position="123"/>
        <end position="135"/>
    </location>
</feature>
<name>A0AAN6JTZ3_9BASI</name>
<protein>
    <submittedName>
        <fullName evidence="2">Uncharacterized protein</fullName>
    </submittedName>
</protein>
<gene>
    <name evidence="2" type="ORF">OC846_003393</name>
</gene>
<sequence length="839" mass="86162">MTAAIADNQPSTSSAGTASHPKRSRPSSIASTSTLTMTSNTPQQQQEGTSTSSSTTNNKRLSSHLVAPKLDLISALARPSRSTTSTTTASSSDYALSITSSSGATLSPFDSNKQDGHHRHPRASSSASSTRSYSTINTTSEHSRLYASPSTPGPSAEASLLAAKLRLSRSTSLQGDTASSRSGGRLSSSSKGGRRSGKGSGLASSFGGRNDSSSFDSRPGGGLTGAAGHHSSFYGTSGTSGAGATSASAAGPYDVSAHDYARTITKGDVFSPDFTRVVHAEESALSQEDDDEAGPSGRDRADYDDEGNDSSTETLSSTGSNTTTTSNTRQNQRSQASQQQSQQQQRRNPQYPHHHLSLAAHLHGQRPNNKGKGTRNQHNSPSPARSEPALIRYVLPYGLSGPAIERTALNEALLAPAFEIGASEPYMPNSAFADDAVTGVVHSHHYAQQQQYLAHQPHHPHAAQNILAPPPTLLAGPNAVPLHLVHGLTNTSSAPFPLDGTEIASYEGIADVDSAARAEREVYSKHAAIVNARSGRGGGEVASGASDPMVMAEIAQELEALARGGQGSQHLVDPRTLRAIALTSQAVAVFRSHTVTRRFRDPFRESLERVARQSGRLPSEGSDGVRSGIVSPAGTIGSGGGNPGSGGRQSPAQAMLSGRMSPHHRRGTTGGYRTAPGSPSSSHHGAANLGGLGIRTSWGSAAGAGPPRPGLARANTGDYPSLRMTGTTTSRSSSSSGGGSGGGGVAGGAANLVAGLVDAAEAPVRSLKRVWSGGLARGVFGMTKADESIGGGGANGSRIGGMDQPTPYQLHQQQLLASQPPATAGENSSSSRQGRASIR</sequence>
<feature type="compositionally biased region" description="Polar residues" evidence="1">
    <location>
        <begin position="98"/>
        <end position="111"/>
    </location>
</feature>
<organism evidence="2 3">
    <name type="scientific">Tilletia horrida</name>
    <dbReference type="NCBI Taxonomy" id="155126"/>
    <lineage>
        <taxon>Eukaryota</taxon>
        <taxon>Fungi</taxon>
        <taxon>Dikarya</taxon>
        <taxon>Basidiomycota</taxon>
        <taxon>Ustilaginomycotina</taxon>
        <taxon>Exobasidiomycetes</taxon>
        <taxon>Tilletiales</taxon>
        <taxon>Tilletiaceae</taxon>
        <taxon>Tilletia</taxon>
    </lineage>
</organism>
<feature type="region of interest" description="Disordered" evidence="1">
    <location>
        <begin position="448"/>
        <end position="467"/>
    </location>
</feature>
<feature type="compositionally biased region" description="Polar residues" evidence="1">
    <location>
        <begin position="26"/>
        <end position="48"/>
    </location>
</feature>
<feature type="compositionally biased region" description="Low complexity" evidence="1">
    <location>
        <begin position="310"/>
        <end position="350"/>
    </location>
</feature>
<evidence type="ECO:0000313" key="2">
    <source>
        <dbReference type="EMBL" id="KAK0551153.1"/>
    </source>
</evidence>